<name>A0A934RD84_9BACT</name>
<organism evidence="1 2">
    <name type="scientific">Haloferula rosea</name>
    <dbReference type="NCBI Taxonomy" id="490093"/>
    <lineage>
        <taxon>Bacteria</taxon>
        <taxon>Pseudomonadati</taxon>
        <taxon>Verrucomicrobiota</taxon>
        <taxon>Verrucomicrobiia</taxon>
        <taxon>Verrucomicrobiales</taxon>
        <taxon>Verrucomicrobiaceae</taxon>
        <taxon>Haloferula</taxon>
    </lineage>
</organism>
<dbReference type="AlphaFoldDB" id="A0A934RD84"/>
<reference evidence="1" key="1">
    <citation type="submission" date="2021-01" db="EMBL/GenBank/DDBJ databases">
        <title>Modified the classification status of verrucomicrobia.</title>
        <authorList>
            <person name="Feng X."/>
        </authorList>
    </citation>
    <scope>NUCLEOTIDE SEQUENCE</scope>
    <source>
        <strain evidence="1">KCTC 22201</strain>
    </source>
</reference>
<dbReference type="RefSeq" id="WP_200283562.1">
    <property type="nucleotide sequence ID" value="NZ_JAENII010000032.1"/>
</dbReference>
<proteinExistence type="predicted"/>
<gene>
    <name evidence="1" type="ORF">JIN81_18645</name>
</gene>
<evidence type="ECO:0000313" key="1">
    <source>
        <dbReference type="EMBL" id="MBK1829057.1"/>
    </source>
</evidence>
<accession>A0A934RD84</accession>
<evidence type="ECO:0000313" key="2">
    <source>
        <dbReference type="Proteomes" id="UP000658278"/>
    </source>
</evidence>
<sequence length="160" mass="18520">MKTPQARDLAIGLRLGVIQPRDVVEWADSWIMRLDDPPYWLIEVSTSPRAAQHDLLNLIPTIATDEEVADQEFLGAMAVRLIDQAEPLGEILRLMYERFCLCEWTEMTEIRQQVYLIDDEWDWDQSRAIKTARTFLTPHLEAGRSLLEKIKSEQAVDARP</sequence>
<dbReference type="Proteomes" id="UP000658278">
    <property type="component" value="Unassembled WGS sequence"/>
</dbReference>
<comment type="caution">
    <text evidence="1">The sequence shown here is derived from an EMBL/GenBank/DDBJ whole genome shotgun (WGS) entry which is preliminary data.</text>
</comment>
<keyword evidence="2" id="KW-1185">Reference proteome</keyword>
<protein>
    <submittedName>
        <fullName evidence="1">Uncharacterized protein</fullName>
    </submittedName>
</protein>
<dbReference type="EMBL" id="JAENII010000032">
    <property type="protein sequence ID" value="MBK1829057.1"/>
    <property type="molecule type" value="Genomic_DNA"/>
</dbReference>